<dbReference type="AlphaFoldDB" id="A0A7S7NNF3"/>
<feature type="domain" description="Glycosyl hydrolase family 95 N-terminal" evidence="1">
    <location>
        <begin position="38"/>
        <end position="269"/>
    </location>
</feature>
<organism evidence="4 5">
    <name type="scientific">Paludibaculum fermentans</name>
    <dbReference type="NCBI Taxonomy" id="1473598"/>
    <lineage>
        <taxon>Bacteria</taxon>
        <taxon>Pseudomonadati</taxon>
        <taxon>Acidobacteriota</taxon>
        <taxon>Terriglobia</taxon>
        <taxon>Bryobacterales</taxon>
        <taxon>Bryobacteraceae</taxon>
        <taxon>Paludibaculum</taxon>
    </lineage>
</organism>
<dbReference type="PANTHER" id="PTHR31084">
    <property type="entry name" value="ALPHA-L-FUCOSIDASE 2"/>
    <property type="match status" value="1"/>
</dbReference>
<evidence type="ECO:0000313" key="4">
    <source>
        <dbReference type="EMBL" id="QOY86862.1"/>
    </source>
</evidence>
<dbReference type="PROSITE" id="PS51318">
    <property type="entry name" value="TAT"/>
    <property type="match status" value="1"/>
</dbReference>
<dbReference type="InterPro" id="IPR054363">
    <property type="entry name" value="GH95_cat"/>
</dbReference>
<evidence type="ECO:0000259" key="1">
    <source>
        <dbReference type="Pfam" id="PF14498"/>
    </source>
</evidence>
<dbReference type="Gene3D" id="1.50.10.10">
    <property type="match status" value="1"/>
</dbReference>
<dbReference type="GO" id="GO:0004560">
    <property type="term" value="F:alpha-L-fucosidase activity"/>
    <property type="evidence" value="ECO:0007669"/>
    <property type="project" value="InterPro"/>
</dbReference>
<dbReference type="InterPro" id="IPR027414">
    <property type="entry name" value="GH95_N_dom"/>
</dbReference>
<accession>A0A7S7NNF3</accession>
<dbReference type="GO" id="GO:0005975">
    <property type="term" value="P:carbohydrate metabolic process"/>
    <property type="evidence" value="ECO:0007669"/>
    <property type="project" value="InterPro"/>
</dbReference>
<dbReference type="Pfam" id="PF21307">
    <property type="entry name" value="Glyco_hydro_95_C"/>
    <property type="match status" value="1"/>
</dbReference>
<keyword evidence="5" id="KW-1185">Reference proteome</keyword>
<dbReference type="EMBL" id="CP063849">
    <property type="protein sequence ID" value="QOY86862.1"/>
    <property type="molecule type" value="Genomic_DNA"/>
</dbReference>
<dbReference type="Gene3D" id="2.70.98.50">
    <property type="entry name" value="putative glycoside hydrolase family protein from bacillus halodurans"/>
    <property type="match status" value="1"/>
</dbReference>
<dbReference type="PIRSF" id="PIRSF007663">
    <property type="entry name" value="UCP007663"/>
    <property type="match status" value="1"/>
</dbReference>
<dbReference type="InterPro" id="IPR008928">
    <property type="entry name" value="6-hairpin_glycosidase_sf"/>
</dbReference>
<dbReference type="PANTHER" id="PTHR31084:SF0">
    <property type="entry name" value="ALPHA-L-FUCOSIDASE 2"/>
    <property type="match status" value="1"/>
</dbReference>
<name>A0A7S7NNF3_PALFE</name>
<feature type="domain" description="Alpha fucosidase A-like C-terminal" evidence="2">
    <location>
        <begin position="694"/>
        <end position="786"/>
    </location>
</feature>
<dbReference type="InterPro" id="IPR049053">
    <property type="entry name" value="AFCA-like_C"/>
</dbReference>
<gene>
    <name evidence="4" type="ORF">IRI77_29390</name>
</gene>
<dbReference type="Proteomes" id="UP000593892">
    <property type="component" value="Chromosome"/>
</dbReference>
<dbReference type="FunFam" id="1.50.10.10:FF:000028">
    <property type="entry name" value="Alpha-L-fucosidase 2"/>
    <property type="match status" value="1"/>
</dbReference>
<evidence type="ECO:0000259" key="3">
    <source>
        <dbReference type="Pfam" id="PF22124"/>
    </source>
</evidence>
<dbReference type="KEGG" id="pfer:IRI77_29390"/>
<dbReference type="Pfam" id="PF14498">
    <property type="entry name" value="Glyco_hyd_65N_2"/>
    <property type="match status" value="1"/>
</dbReference>
<dbReference type="Pfam" id="PF22124">
    <property type="entry name" value="Glyco_hydro_95_cat"/>
    <property type="match status" value="1"/>
</dbReference>
<dbReference type="SUPFAM" id="SSF48208">
    <property type="entry name" value="Six-hairpin glycosidases"/>
    <property type="match status" value="1"/>
</dbReference>
<dbReference type="RefSeq" id="WP_194448531.1">
    <property type="nucleotide sequence ID" value="NZ_CP063849.1"/>
</dbReference>
<evidence type="ECO:0000259" key="2">
    <source>
        <dbReference type="Pfam" id="PF21307"/>
    </source>
</evidence>
<dbReference type="InterPro" id="IPR016518">
    <property type="entry name" value="Alpha-L-fucosidase"/>
</dbReference>
<dbReference type="InterPro" id="IPR012341">
    <property type="entry name" value="6hp_glycosidase-like_sf"/>
</dbReference>
<sequence>MPPQDLSRRAFFTSTLATLTTTATLRGAAPAPDAPLTLWYRQPASTWVEALPVGNGRLGAMVFGGVEKERIQLNEETVWAGHPHDGNNPIARRNLPDVRRLLFEGKEQEATELAGNTMMGVPKTIQSYQTLGDLWIELPAATQATEYRRSLDLDQAIAATTFLLNGARVTREVFVSAPDQVLVVRLASEKPLQARIRLDRPAQSQTTADPANARRLFLRGQLGEDGLRFEAHLDATVTGGTLQSEGNVLVVEGATEVVLRLAAATSYHDQPCEVIPAKTLAKAPKAWPELKARHLGDHQVYFRRVSLQLPANPALSTLPTDERLNKVKAGERDESLAALYFQYGRYLLLGSSRPGTLPANLQGVWNEHLKAPWNSDYHTNINLQMNYWPAEVTNLSECHLPLFDYMDSLVQPGTRTARLQYGAKGWVVHHLSDIFGFTQPADGTQGIWPMGAAWLAQHPWEHYRFTEDRDFLAKRAYPLMKGAAEFILDFLVEAPAGTPVAGMLVTAPSHSPENRFRKPDGTVSMFTYAATMDNSIIRDLLGNVIAASKILNTDADFRARCEAALVRLPPLKISQRTGRLMEWVEDYDEPEPQHRHVSHLFALHPSEQISVRKTPEFAAAARKTLEVRGDKSTGWSTAWKMNFWARLQDPERAYKLWTMLITTCTLPNLFDTHPPFQIDGNFGGTAGIAEMLLQSHSGEIHLLPALPAAWAEGKVTGLRARGSVDVDMEWKGGKLKTAQLRSRVPRTLRVRCESGLKLRQGKQEVKTRTEDGAMVFDAAVNRVYTLS</sequence>
<protein>
    <submittedName>
        <fullName evidence="4">Glycoside hydrolase family 95 protein</fullName>
    </submittedName>
</protein>
<proteinExistence type="predicted"/>
<reference evidence="4 5" key="1">
    <citation type="submission" date="2020-10" db="EMBL/GenBank/DDBJ databases">
        <title>Complete genome sequence of Paludibaculum fermentans P105T, a facultatively anaerobic acidobacterium capable of dissimilatory Fe(III) reduction.</title>
        <authorList>
            <person name="Dedysh S.N."/>
            <person name="Beletsky A.V."/>
            <person name="Kulichevskaya I.S."/>
            <person name="Mardanov A.V."/>
            <person name="Ravin N.V."/>
        </authorList>
    </citation>
    <scope>NUCLEOTIDE SEQUENCE [LARGE SCALE GENOMIC DNA]</scope>
    <source>
        <strain evidence="4 5">P105</strain>
    </source>
</reference>
<dbReference type="InterPro" id="IPR006311">
    <property type="entry name" value="TAT_signal"/>
</dbReference>
<feature type="domain" description="Glycosyl hydrolase family 95 catalytic" evidence="3">
    <location>
        <begin position="287"/>
        <end position="692"/>
    </location>
</feature>
<keyword evidence="4" id="KW-0378">Hydrolase</keyword>
<evidence type="ECO:0000313" key="5">
    <source>
        <dbReference type="Proteomes" id="UP000593892"/>
    </source>
</evidence>